<accession>A0A1C3K8Q9</accession>
<protein>
    <submittedName>
        <fullName evidence="1">Uncharacterized protein</fullName>
    </submittedName>
</protein>
<evidence type="ECO:0000313" key="1">
    <source>
        <dbReference type="EMBL" id="SBT27854.1"/>
    </source>
</evidence>
<evidence type="ECO:0000313" key="2">
    <source>
        <dbReference type="EMBL" id="SOE49228.1"/>
    </source>
</evidence>
<dbReference type="Proteomes" id="UP000078558">
    <property type="component" value="Chromosome I"/>
</dbReference>
<evidence type="ECO:0000313" key="3">
    <source>
        <dbReference type="Proteomes" id="UP000078558"/>
    </source>
</evidence>
<gene>
    <name evidence="1" type="ORF">ODI_02146</name>
    <name evidence="2" type="ORF">ODI_R1932</name>
</gene>
<dbReference type="OrthoDB" id="8675971at2"/>
<name>A0A1C3K8Q9_9BURK</name>
<dbReference type="EMBL" id="FLRC01000056">
    <property type="protein sequence ID" value="SBT27854.1"/>
    <property type="molecule type" value="Genomic_DNA"/>
</dbReference>
<keyword evidence="3" id="KW-1185">Reference proteome</keyword>
<organism evidence="1 3">
    <name type="scientific">Orrella dioscoreae</name>
    <dbReference type="NCBI Taxonomy" id="1851544"/>
    <lineage>
        <taxon>Bacteria</taxon>
        <taxon>Pseudomonadati</taxon>
        <taxon>Pseudomonadota</taxon>
        <taxon>Betaproteobacteria</taxon>
        <taxon>Burkholderiales</taxon>
        <taxon>Alcaligenaceae</taxon>
        <taxon>Orrella</taxon>
    </lineage>
</organism>
<sequence length="437" mass="46834">MPWQLESAEAGSPLRTARAQGRVLVFGLDWQPLLGRDVPRLALARARGLRASHYVWSAGQGASVGCARLRRPRARRREAWLSAAVAARLAAGTPSGMVLLALDAGCVWLSAWHAGAVLADSDRVHDSRASADAALDALEARYPGLARFGNVPMEGGWQPLEAAQVLAAAGDGARLLPVASPRRRALAGLAGTSLALAFGWRALRSAEPARVGTMAVEPAQAWADALDRHAAGVPWHGPAALARALGALRALPASVTGWFLRDAQCLPRHDGWHCQARYARGTLGRNLDLVAVAPPGWAVHFDLLDGARLTWVVAHDGAGVPWRRLGSARDTELVLASRLQRHARLFSAIRLDAWQVLPLAPPADAQGAALTWPEDWPAVGTRQLTVEGPLYAYALLQDWEVAAAWQSLQLQVQHPSDAALAARRATVRLQGVLYEKH</sequence>
<dbReference type="EMBL" id="LT907988">
    <property type="protein sequence ID" value="SOE49228.1"/>
    <property type="molecule type" value="Genomic_DNA"/>
</dbReference>
<proteinExistence type="predicted"/>
<dbReference type="RefSeq" id="WP_067760100.1">
    <property type="nucleotide sequence ID" value="NZ_LT907988.1"/>
</dbReference>
<reference evidence="2 3" key="2">
    <citation type="submission" date="2017-08" db="EMBL/GenBank/DDBJ databases">
        <authorList>
            <person name="de Groot N.N."/>
        </authorList>
    </citation>
    <scope>NUCLEOTIDE SEQUENCE [LARGE SCALE GENOMIC DNA]</scope>
    <source>
        <strain evidence="2">Orrdi1</strain>
    </source>
</reference>
<reference evidence="1 3" key="1">
    <citation type="submission" date="2016-06" db="EMBL/GenBank/DDBJ databases">
        <authorList>
            <person name="Kjaerup R.B."/>
            <person name="Dalgaard T.S."/>
            <person name="Juul-Madsen H.R."/>
        </authorList>
    </citation>
    <scope>NUCLEOTIDE SEQUENCE [LARGE SCALE GENOMIC DNA]</scope>
    <source>
        <strain evidence="1">Orrdi1</strain>
    </source>
</reference>
<dbReference type="AlphaFoldDB" id="A0A1C3K8Q9"/>
<dbReference type="KEGG" id="odi:ODI_R1932"/>
<dbReference type="STRING" id="1851544.ODI_02146"/>